<evidence type="ECO:0000256" key="1">
    <source>
        <dbReference type="ARBA" id="ARBA00023242"/>
    </source>
</evidence>
<keyword evidence="1" id="KW-0539">Nucleus</keyword>
<evidence type="ECO:0000313" key="4">
    <source>
        <dbReference type="EMBL" id="KAH6880010.1"/>
    </source>
</evidence>
<protein>
    <recommendedName>
        <fullName evidence="3">Zn(2)-C6 fungal-type domain-containing protein</fullName>
    </recommendedName>
</protein>
<name>A0A9P8VXL0_9HYPO</name>
<dbReference type="Proteomes" id="UP000777438">
    <property type="component" value="Unassembled WGS sequence"/>
</dbReference>
<proteinExistence type="predicted"/>
<dbReference type="CDD" id="cd00067">
    <property type="entry name" value="GAL4"/>
    <property type="match status" value="1"/>
</dbReference>
<feature type="region of interest" description="Disordered" evidence="2">
    <location>
        <begin position="46"/>
        <end position="104"/>
    </location>
</feature>
<feature type="region of interest" description="Disordered" evidence="2">
    <location>
        <begin position="160"/>
        <end position="198"/>
    </location>
</feature>
<dbReference type="PROSITE" id="PS50048">
    <property type="entry name" value="ZN2_CY6_FUNGAL_2"/>
    <property type="match status" value="1"/>
</dbReference>
<evidence type="ECO:0000313" key="5">
    <source>
        <dbReference type="Proteomes" id="UP000777438"/>
    </source>
</evidence>
<evidence type="ECO:0000259" key="3">
    <source>
        <dbReference type="PROSITE" id="PS50048"/>
    </source>
</evidence>
<dbReference type="SMART" id="SM00066">
    <property type="entry name" value="GAL4"/>
    <property type="match status" value="1"/>
</dbReference>
<dbReference type="GO" id="GO:0000981">
    <property type="term" value="F:DNA-binding transcription factor activity, RNA polymerase II-specific"/>
    <property type="evidence" value="ECO:0007669"/>
    <property type="project" value="InterPro"/>
</dbReference>
<dbReference type="SUPFAM" id="SSF57701">
    <property type="entry name" value="Zn2/Cys6 DNA-binding domain"/>
    <property type="match status" value="1"/>
</dbReference>
<organism evidence="4 5">
    <name type="scientific">Thelonectria olida</name>
    <dbReference type="NCBI Taxonomy" id="1576542"/>
    <lineage>
        <taxon>Eukaryota</taxon>
        <taxon>Fungi</taxon>
        <taxon>Dikarya</taxon>
        <taxon>Ascomycota</taxon>
        <taxon>Pezizomycotina</taxon>
        <taxon>Sordariomycetes</taxon>
        <taxon>Hypocreomycetidae</taxon>
        <taxon>Hypocreales</taxon>
        <taxon>Nectriaceae</taxon>
        <taxon>Thelonectria</taxon>
    </lineage>
</organism>
<dbReference type="Gene3D" id="4.10.240.10">
    <property type="entry name" value="Zn(2)-C6 fungal-type DNA-binding domain"/>
    <property type="match status" value="1"/>
</dbReference>
<dbReference type="InterPro" id="IPR036864">
    <property type="entry name" value="Zn2-C6_fun-type_DNA-bd_sf"/>
</dbReference>
<dbReference type="GO" id="GO:0008270">
    <property type="term" value="F:zinc ion binding"/>
    <property type="evidence" value="ECO:0007669"/>
    <property type="project" value="InterPro"/>
</dbReference>
<dbReference type="PROSITE" id="PS00463">
    <property type="entry name" value="ZN2_CY6_FUNGAL_1"/>
    <property type="match status" value="1"/>
</dbReference>
<feature type="compositionally biased region" description="Polar residues" evidence="2">
    <location>
        <begin position="54"/>
        <end position="64"/>
    </location>
</feature>
<comment type="caution">
    <text evidence="4">The sequence shown here is derived from an EMBL/GenBank/DDBJ whole genome shotgun (WGS) entry which is preliminary data.</text>
</comment>
<keyword evidence="5" id="KW-1185">Reference proteome</keyword>
<dbReference type="EMBL" id="JAGPYM010000027">
    <property type="protein sequence ID" value="KAH6880010.1"/>
    <property type="molecule type" value="Genomic_DNA"/>
</dbReference>
<reference evidence="4 5" key="1">
    <citation type="journal article" date="2021" name="Nat. Commun.">
        <title>Genetic determinants of endophytism in the Arabidopsis root mycobiome.</title>
        <authorList>
            <person name="Mesny F."/>
            <person name="Miyauchi S."/>
            <person name="Thiergart T."/>
            <person name="Pickel B."/>
            <person name="Atanasova L."/>
            <person name="Karlsson M."/>
            <person name="Huettel B."/>
            <person name="Barry K.W."/>
            <person name="Haridas S."/>
            <person name="Chen C."/>
            <person name="Bauer D."/>
            <person name="Andreopoulos W."/>
            <person name="Pangilinan J."/>
            <person name="LaButti K."/>
            <person name="Riley R."/>
            <person name="Lipzen A."/>
            <person name="Clum A."/>
            <person name="Drula E."/>
            <person name="Henrissat B."/>
            <person name="Kohler A."/>
            <person name="Grigoriev I.V."/>
            <person name="Martin F.M."/>
            <person name="Hacquard S."/>
        </authorList>
    </citation>
    <scope>NUCLEOTIDE SEQUENCE [LARGE SCALE GENOMIC DNA]</scope>
    <source>
        <strain evidence="4 5">MPI-CAGE-CH-0241</strain>
    </source>
</reference>
<sequence length="414" mass="45912">MDNPTPKRFACDRCREQKLRCPRNQNKDGSCDRCVRLGALCLTSKGRPLGRPRLNSNDQSSRKSSGARPSHGEQRRRYSTIRHPSVSTSNPPPSPSTFPSSSASTSEIATNIFPIDSNCDSIFTTQLNDFLTSNAAATGLDFPSPQPWVCPDLVPDVDYGGVQGDVPKSVDQGPPRENDNTKNIGSETDEPWTRHSVVDRDPMPTLVGVMRGIARQLSELKTKTWNPNSMLAMLFDGRDIEFGSTTRPNPLEDSMCLSMKFVLVLQMIASVNSAERRPDYLPTLSLKLMLITTYLQLGQLFEAILNRISTSLVEIPELISPSTTNSTDNQRRFAVQPDGLHVMMMVQCFEDQLSSAESLMGFPTRFRLWSQHQASNTVLGDDTSFPLAETVMGQVQGTFQSLKRTIESLRSCLS</sequence>
<evidence type="ECO:0000256" key="2">
    <source>
        <dbReference type="SAM" id="MobiDB-lite"/>
    </source>
</evidence>
<dbReference type="AlphaFoldDB" id="A0A9P8VXL0"/>
<feature type="domain" description="Zn(2)-C6 fungal-type" evidence="3">
    <location>
        <begin position="10"/>
        <end position="43"/>
    </location>
</feature>
<dbReference type="OrthoDB" id="4222821at2759"/>
<accession>A0A9P8VXL0</accession>
<gene>
    <name evidence="4" type="ORF">B0T10DRAFT_581967</name>
</gene>
<dbReference type="Pfam" id="PF00172">
    <property type="entry name" value="Zn_clus"/>
    <property type="match status" value="1"/>
</dbReference>
<dbReference type="InterPro" id="IPR001138">
    <property type="entry name" value="Zn2Cys6_DnaBD"/>
</dbReference>